<evidence type="ECO:0000256" key="1">
    <source>
        <dbReference type="SAM" id="MobiDB-lite"/>
    </source>
</evidence>
<name>A0AAV3YND1_9GAST</name>
<reference evidence="4 5" key="1">
    <citation type="journal article" date="2021" name="Elife">
        <title>Chloroplast acquisition without the gene transfer in kleptoplastic sea slugs, Plakobranchus ocellatus.</title>
        <authorList>
            <person name="Maeda T."/>
            <person name="Takahashi S."/>
            <person name="Yoshida T."/>
            <person name="Shimamura S."/>
            <person name="Takaki Y."/>
            <person name="Nagai Y."/>
            <person name="Toyoda A."/>
            <person name="Suzuki Y."/>
            <person name="Arimoto A."/>
            <person name="Ishii H."/>
            <person name="Satoh N."/>
            <person name="Nishiyama T."/>
            <person name="Hasebe M."/>
            <person name="Maruyama T."/>
            <person name="Minagawa J."/>
            <person name="Obokata J."/>
            <person name="Shigenobu S."/>
        </authorList>
    </citation>
    <scope>NUCLEOTIDE SEQUENCE [LARGE SCALE GENOMIC DNA]</scope>
</reference>
<comment type="caution">
    <text evidence="4">The sequence shown here is derived from an EMBL/GenBank/DDBJ whole genome shotgun (WGS) entry which is preliminary data.</text>
</comment>
<feature type="region of interest" description="Disordered" evidence="1">
    <location>
        <begin position="159"/>
        <end position="197"/>
    </location>
</feature>
<dbReference type="Pfam" id="PF07731">
    <property type="entry name" value="Cu-oxidase_2"/>
    <property type="match status" value="1"/>
</dbReference>
<feature type="domain" description="Plastocyanin-like" evidence="3">
    <location>
        <begin position="62"/>
        <end position="90"/>
    </location>
</feature>
<feature type="transmembrane region" description="Helical" evidence="2">
    <location>
        <begin position="6"/>
        <end position="35"/>
    </location>
</feature>
<evidence type="ECO:0000313" key="5">
    <source>
        <dbReference type="Proteomes" id="UP000735302"/>
    </source>
</evidence>
<keyword evidence="2" id="KW-1133">Transmembrane helix</keyword>
<dbReference type="InterPro" id="IPR011706">
    <property type="entry name" value="Cu-oxidase_C"/>
</dbReference>
<dbReference type="GO" id="GO:0005507">
    <property type="term" value="F:copper ion binding"/>
    <property type="evidence" value="ECO:0007669"/>
    <property type="project" value="InterPro"/>
</dbReference>
<protein>
    <submittedName>
        <fullName evidence="4">Multicopper oxidase</fullName>
    </submittedName>
</protein>
<keyword evidence="2" id="KW-0472">Membrane</keyword>
<dbReference type="SUPFAM" id="SSF49503">
    <property type="entry name" value="Cupredoxins"/>
    <property type="match status" value="1"/>
</dbReference>
<feature type="compositionally biased region" description="Basic and acidic residues" evidence="1">
    <location>
        <begin position="183"/>
        <end position="192"/>
    </location>
</feature>
<proteinExistence type="predicted"/>
<feature type="compositionally biased region" description="Acidic residues" evidence="1">
    <location>
        <begin position="160"/>
        <end position="171"/>
    </location>
</feature>
<keyword evidence="2" id="KW-0812">Transmembrane</keyword>
<organism evidence="4 5">
    <name type="scientific">Plakobranchus ocellatus</name>
    <dbReference type="NCBI Taxonomy" id="259542"/>
    <lineage>
        <taxon>Eukaryota</taxon>
        <taxon>Metazoa</taxon>
        <taxon>Spiralia</taxon>
        <taxon>Lophotrochozoa</taxon>
        <taxon>Mollusca</taxon>
        <taxon>Gastropoda</taxon>
        <taxon>Heterobranchia</taxon>
        <taxon>Euthyneura</taxon>
        <taxon>Panpulmonata</taxon>
        <taxon>Sacoglossa</taxon>
        <taxon>Placobranchoidea</taxon>
        <taxon>Plakobranchidae</taxon>
        <taxon>Plakobranchus</taxon>
    </lineage>
</organism>
<dbReference type="Proteomes" id="UP000735302">
    <property type="component" value="Unassembled WGS sequence"/>
</dbReference>
<gene>
    <name evidence="4" type="ORF">PoB_001042700</name>
</gene>
<dbReference type="InterPro" id="IPR008972">
    <property type="entry name" value="Cupredoxin"/>
</dbReference>
<accession>A0AAV3YND1</accession>
<dbReference type="GO" id="GO:0016491">
    <property type="term" value="F:oxidoreductase activity"/>
    <property type="evidence" value="ECO:0007669"/>
    <property type="project" value="InterPro"/>
</dbReference>
<dbReference type="Gene3D" id="2.60.40.420">
    <property type="entry name" value="Cupredoxins - blue copper proteins"/>
    <property type="match status" value="1"/>
</dbReference>
<evidence type="ECO:0000313" key="4">
    <source>
        <dbReference type="EMBL" id="GFN83921.1"/>
    </source>
</evidence>
<sequence>MAVVKLLVAMAVVMLLVAMVVVMLLVAMAVVMLLVTMAVLNDSTSVTEVKAMDERGEITRLTSRAPLKDTVTIPDGGYTIIRFRADNPGMGVIIQVGSKSEFPKVPKNFPKCGSWVHDENNDDNGDDDVNNDNNNIVRMYYDCYYYNVYHHGGGKHKVDVDDDSGSSEDDGYPGAVDDGAVGSRRDNCEKNEGYNADSDDVIKKTMLPIWIR</sequence>
<evidence type="ECO:0000256" key="2">
    <source>
        <dbReference type="SAM" id="Phobius"/>
    </source>
</evidence>
<dbReference type="EMBL" id="BLXT01001270">
    <property type="protein sequence ID" value="GFN83921.1"/>
    <property type="molecule type" value="Genomic_DNA"/>
</dbReference>
<keyword evidence="5" id="KW-1185">Reference proteome</keyword>
<evidence type="ECO:0000259" key="3">
    <source>
        <dbReference type="Pfam" id="PF07731"/>
    </source>
</evidence>
<dbReference type="AlphaFoldDB" id="A0AAV3YND1"/>